<proteinExistence type="predicted"/>
<feature type="transmembrane region" description="Helical" evidence="6">
    <location>
        <begin position="93"/>
        <end position="111"/>
    </location>
</feature>
<feature type="transmembrane region" description="Helical" evidence="6">
    <location>
        <begin position="501"/>
        <end position="521"/>
    </location>
</feature>
<keyword evidence="4 6" id="KW-0472">Membrane</keyword>
<dbReference type="PANTHER" id="PTHR37422">
    <property type="entry name" value="TEICHURONIC ACID BIOSYNTHESIS PROTEIN TUAE"/>
    <property type="match status" value="1"/>
</dbReference>
<dbReference type="InterPro" id="IPR019734">
    <property type="entry name" value="TPR_rpt"/>
</dbReference>
<evidence type="ECO:0000259" key="7">
    <source>
        <dbReference type="Pfam" id="PF04932"/>
    </source>
</evidence>
<evidence type="ECO:0000256" key="3">
    <source>
        <dbReference type="ARBA" id="ARBA00022989"/>
    </source>
</evidence>
<gene>
    <name evidence="8" type="ORF">B5F75_03975</name>
</gene>
<feature type="transmembrane region" description="Helical" evidence="6">
    <location>
        <begin position="401"/>
        <end position="419"/>
    </location>
</feature>
<dbReference type="Proteomes" id="UP000196368">
    <property type="component" value="Unassembled WGS sequence"/>
</dbReference>
<keyword evidence="3 6" id="KW-1133">Transmembrane helix</keyword>
<feature type="repeat" description="TPR" evidence="5">
    <location>
        <begin position="552"/>
        <end position="585"/>
    </location>
</feature>
<feature type="transmembrane region" description="Helical" evidence="6">
    <location>
        <begin position="195"/>
        <end position="215"/>
    </location>
</feature>
<feature type="transmembrane region" description="Helical" evidence="6">
    <location>
        <begin position="272"/>
        <end position="291"/>
    </location>
</feature>
<accession>A0A1Y4DD12</accession>
<evidence type="ECO:0000313" key="8">
    <source>
        <dbReference type="EMBL" id="OUO57013.1"/>
    </source>
</evidence>
<evidence type="ECO:0000256" key="6">
    <source>
        <dbReference type="SAM" id="Phobius"/>
    </source>
</evidence>
<keyword evidence="5" id="KW-0802">TPR repeat</keyword>
<dbReference type="EMBL" id="NFJD01000002">
    <property type="protein sequence ID" value="OUO57013.1"/>
    <property type="molecule type" value="Genomic_DNA"/>
</dbReference>
<dbReference type="Pfam" id="PF04932">
    <property type="entry name" value="Wzy_C"/>
    <property type="match status" value="1"/>
</dbReference>
<dbReference type="OrthoDB" id="9806320at2"/>
<dbReference type="SUPFAM" id="SSF48452">
    <property type="entry name" value="TPR-like"/>
    <property type="match status" value="1"/>
</dbReference>
<keyword evidence="9" id="KW-1185">Reference proteome</keyword>
<dbReference type="Gene3D" id="1.25.40.10">
    <property type="entry name" value="Tetratricopeptide repeat domain"/>
    <property type="match status" value="1"/>
</dbReference>
<feature type="domain" description="O-antigen ligase-related" evidence="7">
    <location>
        <begin position="224"/>
        <end position="370"/>
    </location>
</feature>
<organism evidence="8 9">
    <name type="scientific">Candidatus Avelusimicrobium gallicola</name>
    <dbReference type="NCBI Taxonomy" id="2562704"/>
    <lineage>
        <taxon>Bacteria</taxon>
        <taxon>Pseudomonadati</taxon>
        <taxon>Elusimicrobiota</taxon>
        <taxon>Elusimicrobia</taxon>
        <taxon>Elusimicrobiales</taxon>
        <taxon>Elusimicrobiaceae</taxon>
        <taxon>Candidatus Avelusimicrobium</taxon>
    </lineage>
</organism>
<protein>
    <recommendedName>
        <fullName evidence="7">O-antigen ligase-related domain-containing protein</fullName>
    </recommendedName>
</protein>
<comment type="subcellular location">
    <subcellularLocation>
        <location evidence="1">Membrane</location>
        <topology evidence="1">Multi-pass membrane protein</topology>
    </subcellularLocation>
</comment>
<dbReference type="GO" id="GO:0016020">
    <property type="term" value="C:membrane"/>
    <property type="evidence" value="ECO:0007669"/>
    <property type="project" value="UniProtKB-SubCell"/>
</dbReference>
<keyword evidence="2 6" id="KW-0812">Transmembrane</keyword>
<feature type="transmembrane region" description="Helical" evidence="6">
    <location>
        <begin position="358"/>
        <end position="381"/>
    </location>
</feature>
<sequence length="766" mass="84880">MASKKTLSRTKKSARAAQASVAAGGREIPFLHKALVHVTGWLCLLVSISFFTATYDTAQVKLTLLHCGAVVLFALWSALQLAERKNPFTRQNLPFLLPVFAYLAWNIVSFIGAPYKMEAAEEFIRLLMYGAITLLIACQFRRQDVKTVTRYILAAAWISFGYALLQIIDGFFPGADFMPWRGFFTRRVFSTHANPNFFGAFAVFASCLAAAQYLLTRQKKLLALLAAGLLGVFFTESKGAWLAYAAAAACFAGLYTNFFLSGAAKKYVKKINLAALCLLLLALAGAGFYTAKRFQSVSFRTFTWLSAWEMVQDSPVMGTGPGSFKIIYPAYRRPQIFYIENSHNTETQHAENEYLEQWATTGTVGLAVFLWLIGFIFYCAVRNLKQPLPAPSDEPLRERNLYLLGYASAFFGLMVHAGVDISIRFASSGLFFAVFCGVILALCQPEESAAPAGEKASAPAWPWAARLLLCTALVYGGWHTAAQFAQVTRVLQAGSFGEGLLIAVAWAVFLFCLAGTAYVYLRAAFLGKRALPCFVLAASVPFLIFFYGFFQANHYYSLGVSLVSKGNAEGALGYFTKAVRLNPLLTEYRQFRANTFATTLQLTDSFSPDRGDRTAPSNDYERALADFAVVLKRAPNHSMVHQNIGQLYYAMAVRQAQSAGQAVNAAEYARLSQYARQNMEQAKRAFERSIKIDPVNPATYAFLTSIALMERNPEHAQQWIDAYRRGPAGVTEPEFLDKHRKNPQFDALQQQVDLMRASVGKSAHKK</sequence>
<feature type="transmembrane region" description="Helical" evidence="6">
    <location>
        <begin position="425"/>
        <end position="443"/>
    </location>
</feature>
<dbReference type="InterPro" id="IPR051533">
    <property type="entry name" value="WaaL-like"/>
</dbReference>
<dbReference type="PANTHER" id="PTHR37422:SF13">
    <property type="entry name" value="LIPOPOLYSACCHARIDE BIOSYNTHESIS PROTEIN PA4999-RELATED"/>
    <property type="match status" value="1"/>
</dbReference>
<dbReference type="AlphaFoldDB" id="A0A1Y4DD12"/>
<feature type="transmembrane region" description="Helical" evidence="6">
    <location>
        <begin position="241"/>
        <end position="260"/>
    </location>
</feature>
<feature type="transmembrane region" description="Helical" evidence="6">
    <location>
        <begin position="152"/>
        <end position="175"/>
    </location>
</feature>
<dbReference type="InterPro" id="IPR007016">
    <property type="entry name" value="O-antigen_ligase-rel_domated"/>
</dbReference>
<evidence type="ECO:0000256" key="1">
    <source>
        <dbReference type="ARBA" id="ARBA00004141"/>
    </source>
</evidence>
<evidence type="ECO:0000256" key="5">
    <source>
        <dbReference type="PROSITE-ProRule" id="PRU00339"/>
    </source>
</evidence>
<dbReference type="SMART" id="SM00028">
    <property type="entry name" value="TPR"/>
    <property type="match status" value="2"/>
</dbReference>
<comment type="caution">
    <text evidence="8">The sequence shown here is derived from an EMBL/GenBank/DDBJ whole genome shotgun (WGS) entry which is preliminary data.</text>
</comment>
<feature type="transmembrane region" description="Helical" evidence="6">
    <location>
        <begin position="63"/>
        <end position="81"/>
    </location>
</feature>
<evidence type="ECO:0000256" key="2">
    <source>
        <dbReference type="ARBA" id="ARBA00022692"/>
    </source>
</evidence>
<feature type="transmembrane region" description="Helical" evidence="6">
    <location>
        <begin position="34"/>
        <end position="51"/>
    </location>
</feature>
<dbReference type="RefSeq" id="WP_087288172.1">
    <property type="nucleotide sequence ID" value="NZ_NFJD01000002.1"/>
</dbReference>
<reference evidence="9" key="1">
    <citation type="submission" date="2017-04" db="EMBL/GenBank/DDBJ databases">
        <title>Function of individual gut microbiota members based on whole genome sequencing of pure cultures obtained from chicken caecum.</title>
        <authorList>
            <person name="Medvecky M."/>
            <person name="Cejkova D."/>
            <person name="Polansky O."/>
            <person name="Karasova D."/>
            <person name="Kubasova T."/>
            <person name="Cizek A."/>
            <person name="Rychlik I."/>
        </authorList>
    </citation>
    <scope>NUCLEOTIDE SEQUENCE [LARGE SCALE GENOMIC DNA]</scope>
    <source>
        <strain evidence="9">An273</strain>
    </source>
</reference>
<feature type="transmembrane region" description="Helical" evidence="6">
    <location>
        <begin position="123"/>
        <end position="140"/>
    </location>
</feature>
<evidence type="ECO:0000313" key="9">
    <source>
        <dbReference type="Proteomes" id="UP000196368"/>
    </source>
</evidence>
<feature type="transmembrane region" description="Helical" evidence="6">
    <location>
        <begin position="463"/>
        <end position="481"/>
    </location>
</feature>
<name>A0A1Y4DD12_9BACT</name>
<feature type="transmembrane region" description="Helical" evidence="6">
    <location>
        <begin position="533"/>
        <end position="550"/>
    </location>
</feature>
<dbReference type="PROSITE" id="PS50005">
    <property type="entry name" value="TPR"/>
    <property type="match status" value="1"/>
</dbReference>
<dbReference type="InterPro" id="IPR011990">
    <property type="entry name" value="TPR-like_helical_dom_sf"/>
</dbReference>
<evidence type="ECO:0000256" key="4">
    <source>
        <dbReference type="ARBA" id="ARBA00023136"/>
    </source>
</evidence>
<feature type="transmembrane region" description="Helical" evidence="6">
    <location>
        <begin position="220"/>
        <end position="235"/>
    </location>
</feature>